<name>D6TM27_KTERA</name>
<dbReference type="EMBL" id="ADVG01000002">
    <property type="protein sequence ID" value="EFH86827.1"/>
    <property type="molecule type" value="Genomic_DNA"/>
</dbReference>
<gene>
    <name evidence="1" type="ORF">Krac_8143</name>
</gene>
<organism evidence="1 2">
    <name type="scientific">Ktedonobacter racemifer DSM 44963</name>
    <dbReference type="NCBI Taxonomy" id="485913"/>
    <lineage>
        <taxon>Bacteria</taxon>
        <taxon>Bacillati</taxon>
        <taxon>Chloroflexota</taxon>
        <taxon>Ktedonobacteria</taxon>
        <taxon>Ktedonobacterales</taxon>
        <taxon>Ktedonobacteraceae</taxon>
        <taxon>Ktedonobacter</taxon>
    </lineage>
</organism>
<evidence type="ECO:0000313" key="1">
    <source>
        <dbReference type="EMBL" id="EFH86827.1"/>
    </source>
</evidence>
<dbReference type="Proteomes" id="UP000004508">
    <property type="component" value="Unassembled WGS sequence"/>
</dbReference>
<proteinExistence type="predicted"/>
<dbReference type="AlphaFoldDB" id="D6TM27"/>
<sequence length="98" mass="11185">MCQEPLAQALSLIHKYESLQKILRMMRGKGVEKNAPWCIMMCFQLGETSDVFTERVSPLVWGKTRHLQRIASVFFLKIAYLCISDRAQAQGVPEAEVL</sequence>
<evidence type="ECO:0000313" key="2">
    <source>
        <dbReference type="Proteomes" id="UP000004508"/>
    </source>
</evidence>
<accession>D6TM27</accession>
<reference evidence="1 2" key="1">
    <citation type="journal article" date="2011" name="Stand. Genomic Sci.">
        <title>Non-contiguous finished genome sequence and contextual data of the filamentous soil bacterium Ktedonobacter racemifer type strain (SOSP1-21).</title>
        <authorList>
            <person name="Chang Y.J."/>
            <person name="Land M."/>
            <person name="Hauser L."/>
            <person name="Chertkov O."/>
            <person name="Del Rio T.G."/>
            <person name="Nolan M."/>
            <person name="Copeland A."/>
            <person name="Tice H."/>
            <person name="Cheng J.F."/>
            <person name="Lucas S."/>
            <person name="Han C."/>
            <person name="Goodwin L."/>
            <person name="Pitluck S."/>
            <person name="Ivanova N."/>
            <person name="Ovchinikova G."/>
            <person name="Pati A."/>
            <person name="Chen A."/>
            <person name="Palaniappan K."/>
            <person name="Mavromatis K."/>
            <person name="Liolios K."/>
            <person name="Brettin T."/>
            <person name="Fiebig A."/>
            <person name="Rohde M."/>
            <person name="Abt B."/>
            <person name="Goker M."/>
            <person name="Detter J.C."/>
            <person name="Woyke T."/>
            <person name="Bristow J."/>
            <person name="Eisen J.A."/>
            <person name="Markowitz V."/>
            <person name="Hugenholtz P."/>
            <person name="Kyrpides N.C."/>
            <person name="Klenk H.P."/>
            <person name="Lapidus A."/>
        </authorList>
    </citation>
    <scope>NUCLEOTIDE SEQUENCE [LARGE SCALE GENOMIC DNA]</scope>
    <source>
        <strain evidence="2">DSM 44963</strain>
    </source>
</reference>
<protein>
    <submittedName>
        <fullName evidence="1">Uncharacterized protein</fullName>
    </submittedName>
</protein>
<dbReference type="STRING" id="485913.Krac_8143"/>
<keyword evidence="2" id="KW-1185">Reference proteome</keyword>
<dbReference type="InParanoid" id="D6TM27"/>
<comment type="caution">
    <text evidence="1">The sequence shown here is derived from an EMBL/GenBank/DDBJ whole genome shotgun (WGS) entry which is preliminary data.</text>
</comment>